<evidence type="ECO:0000313" key="1">
    <source>
        <dbReference type="EMBL" id="QQP40636.1"/>
    </source>
</evidence>
<name>A0A7T8GZZ3_CALRO</name>
<evidence type="ECO:0000313" key="2">
    <source>
        <dbReference type="Proteomes" id="UP000595437"/>
    </source>
</evidence>
<proteinExistence type="predicted"/>
<dbReference type="Proteomes" id="UP000595437">
    <property type="component" value="Chromosome 10"/>
</dbReference>
<protein>
    <submittedName>
        <fullName evidence="1">Uncharacterized protein</fullName>
    </submittedName>
</protein>
<sequence>MAKSFNYGTEFLVTKQMTVEIAKAELELKKKFGHKIDFKKNINSYLQRRFPGVPARGFMNVRRRRTYSKLIRNLSEEQPIEETEVDEHLAEDFPCLEIAEDEAHRK</sequence>
<dbReference type="AlphaFoldDB" id="A0A7T8GZZ3"/>
<organism evidence="1 2">
    <name type="scientific">Caligus rogercresseyi</name>
    <name type="common">Sea louse</name>
    <dbReference type="NCBI Taxonomy" id="217165"/>
    <lineage>
        <taxon>Eukaryota</taxon>
        <taxon>Metazoa</taxon>
        <taxon>Ecdysozoa</taxon>
        <taxon>Arthropoda</taxon>
        <taxon>Crustacea</taxon>
        <taxon>Multicrustacea</taxon>
        <taxon>Hexanauplia</taxon>
        <taxon>Copepoda</taxon>
        <taxon>Siphonostomatoida</taxon>
        <taxon>Caligidae</taxon>
        <taxon>Caligus</taxon>
    </lineage>
</organism>
<dbReference type="EMBL" id="CP045899">
    <property type="protein sequence ID" value="QQP40636.1"/>
    <property type="molecule type" value="Genomic_DNA"/>
</dbReference>
<keyword evidence="2" id="KW-1185">Reference proteome</keyword>
<gene>
    <name evidence="1" type="ORF">FKW44_014748</name>
</gene>
<reference evidence="2" key="1">
    <citation type="submission" date="2021-01" db="EMBL/GenBank/DDBJ databases">
        <title>Caligus Genome Assembly.</title>
        <authorList>
            <person name="Gallardo-Escarate C."/>
        </authorList>
    </citation>
    <scope>NUCLEOTIDE SEQUENCE [LARGE SCALE GENOMIC DNA]</scope>
</reference>
<accession>A0A7T8GZZ3</accession>